<dbReference type="Pfam" id="PF21999">
    <property type="entry name" value="IMS_HHH_1"/>
    <property type="match status" value="1"/>
</dbReference>
<dbReference type="SUPFAM" id="SSF56672">
    <property type="entry name" value="DNA/RNA polymerases"/>
    <property type="match status" value="2"/>
</dbReference>
<name>A0A813FUF4_POLGL</name>
<dbReference type="PANTHER" id="PTHR45990">
    <property type="entry name" value="DNA REPAIR PROTEIN REV1"/>
    <property type="match status" value="1"/>
</dbReference>
<dbReference type="InterPro" id="IPR043502">
    <property type="entry name" value="DNA/RNA_pol_sf"/>
</dbReference>
<dbReference type="Gene3D" id="3.30.1490.100">
    <property type="entry name" value="DNA polymerase, Y-family, little finger domain"/>
    <property type="match status" value="2"/>
</dbReference>
<feature type="domain" description="UmuC" evidence="4">
    <location>
        <begin position="1"/>
        <end position="117"/>
    </location>
</feature>
<feature type="region of interest" description="Disordered" evidence="3">
    <location>
        <begin position="422"/>
        <end position="461"/>
    </location>
</feature>
<dbReference type="InterPro" id="IPR017961">
    <property type="entry name" value="DNA_pol_Y-fam_little_finger"/>
</dbReference>
<dbReference type="Pfam" id="PF11799">
    <property type="entry name" value="IMS_C"/>
    <property type="match status" value="2"/>
</dbReference>
<dbReference type="Gene3D" id="1.10.150.20">
    <property type="entry name" value="5' to 3' exonuclease, C-terminal subdomain"/>
    <property type="match status" value="2"/>
</dbReference>
<proteinExistence type="inferred from homology"/>
<feature type="compositionally biased region" description="Polar residues" evidence="3">
    <location>
        <begin position="838"/>
        <end position="849"/>
    </location>
</feature>
<protein>
    <recommendedName>
        <fullName evidence="4">UmuC domain-containing protein</fullName>
    </recommendedName>
</protein>
<dbReference type="InterPro" id="IPR036775">
    <property type="entry name" value="DNA_pol_Y-fam_lit_finger_sf"/>
</dbReference>
<organism evidence="5 6">
    <name type="scientific">Polarella glacialis</name>
    <name type="common">Dinoflagellate</name>
    <dbReference type="NCBI Taxonomy" id="89957"/>
    <lineage>
        <taxon>Eukaryota</taxon>
        <taxon>Sar</taxon>
        <taxon>Alveolata</taxon>
        <taxon>Dinophyceae</taxon>
        <taxon>Suessiales</taxon>
        <taxon>Suessiaceae</taxon>
        <taxon>Polarella</taxon>
    </lineage>
</organism>
<dbReference type="GO" id="GO:0017125">
    <property type="term" value="F:deoxycytidyl transferase activity"/>
    <property type="evidence" value="ECO:0007669"/>
    <property type="project" value="TreeGrafter"/>
</dbReference>
<dbReference type="Proteomes" id="UP000654075">
    <property type="component" value="Unassembled WGS sequence"/>
</dbReference>
<feature type="compositionally biased region" description="Low complexity" evidence="3">
    <location>
        <begin position="422"/>
        <end position="449"/>
    </location>
</feature>
<dbReference type="GO" id="GO:0070987">
    <property type="term" value="P:error-free translesion synthesis"/>
    <property type="evidence" value="ECO:0007669"/>
    <property type="project" value="TreeGrafter"/>
</dbReference>
<evidence type="ECO:0000313" key="5">
    <source>
        <dbReference type="EMBL" id="CAE8614029.1"/>
    </source>
</evidence>
<dbReference type="InterPro" id="IPR053848">
    <property type="entry name" value="IMS_HHH_1"/>
</dbReference>
<keyword evidence="2" id="KW-0237">DNA synthesis</keyword>
<evidence type="ECO:0000259" key="4">
    <source>
        <dbReference type="PROSITE" id="PS50173"/>
    </source>
</evidence>
<dbReference type="Pfam" id="PF21704">
    <property type="entry name" value="POLH-Rev1_HhH"/>
    <property type="match status" value="1"/>
</dbReference>
<comment type="caution">
    <text evidence="5">The sequence shown here is derived from an EMBL/GenBank/DDBJ whole genome shotgun (WGS) entry which is preliminary data.</text>
</comment>
<dbReference type="EMBL" id="CAJNNV010025356">
    <property type="protein sequence ID" value="CAE8614029.1"/>
    <property type="molecule type" value="Genomic_DNA"/>
</dbReference>
<evidence type="ECO:0000256" key="3">
    <source>
        <dbReference type="SAM" id="MobiDB-lite"/>
    </source>
</evidence>
<evidence type="ECO:0000256" key="2">
    <source>
        <dbReference type="ARBA" id="ARBA00022634"/>
    </source>
</evidence>
<dbReference type="Gene3D" id="3.30.70.270">
    <property type="match status" value="2"/>
</dbReference>
<dbReference type="GO" id="GO:0005634">
    <property type="term" value="C:nucleus"/>
    <property type="evidence" value="ECO:0007669"/>
    <property type="project" value="TreeGrafter"/>
</dbReference>
<dbReference type="GO" id="GO:0003684">
    <property type="term" value="F:damaged DNA binding"/>
    <property type="evidence" value="ECO:0007669"/>
    <property type="project" value="InterPro"/>
</dbReference>
<dbReference type="Gene3D" id="3.40.1170.60">
    <property type="match status" value="1"/>
</dbReference>
<feature type="region of interest" description="Disordered" evidence="3">
    <location>
        <begin position="353"/>
        <end position="383"/>
    </location>
</feature>
<feature type="region of interest" description="Disordered" evidence="3">
    <location>
        <begin position="881"/>
        <end position="920"/>
    </location>
</feature>
<evidence type="ECO:0000256" key="1">
    <source>
        <dbReference type="ARBA" id="ARBA00010945"/>
    </source>
</evidence>
<dbReference type="GO" id="GO:0006281">
    <property type="term" value="P:DNA repair"/>
    <property type="evidence" value="ECO:0007669"/>
    <property type="project" value="InterPro"/>
</dbReference>
<feature type="region of interest" description="Disordered" evidence="3">
    <location>
        <begin position="968"/>
        <end position="1004"/>
    </location>
</feature>
<comment type="similarity">
    <text evidence="1">Belongs to the DNA polymerase type-Y family.</text>
</comment>
<dbReference type="InterPro" id="IPR001126">
    <property type="entry name" value="UmuC"/>
</dbReference>
<dbReference type="OrthoDB" id="447129at2759"/>
<reference evidence="5" key="1">
    <citation type="submission" date="2021-02" db="EMBL/GenBank/DDBJ databases">
        <authorList>
            <person name="Dougan E. K."/>
            <person name="Rhodes N."/>
            <person name="Thang M."/>
            <person name="Chan C."/>
        </authorList>
    </citation>
    <scope>NUCLEOTIDE SEQUENCE</scope>
</reference>
<dbReference type="PANTHER" id="PTHR45990:SF1">
    <property type="entry name" value="DNA REPAIR PROTEIN REV1"/>
    <property type="match status" value="1"/>
</dbReference>
<dbReference type="SUPFAM" id="SSF100879">
    <property type="entry name" value="Lesion bypass DNA polymerase (Y-family), little finger domain"/>
    <property type="match status" value="2"/>
</dbReference>
<dbReference type="Pfam" id="PF00817">
    <property type="entry name" value="IMS"/>
    <property type="match status" value="2"/>
</dbReference>
<dbReference type="AlphaFoldDB" id="A0A813FUF4"/>
<keyword evidence="6" id="KW-1185">Reference proteome</keyword>
<sequence>MASIDEVYLDLSEEAARWLAGHKSAATGDWEGLDAKDTELQLPEEALLFAASELVQRIRDEVFAETGFTVSGGIAGSKLVAKLGSACHKPNRQTVVPQRGVLSFMSVRRLSELRGLGGKLGERLRGALGLEPEALCSDLLKVPLAELQRQLGEQQGAFVHRLCRGEDSEEVKAGAMKRNSFLSFKSLLPPAESLAQLEPWLSSLSAELAERLAEDPERRPRTLVLHHRGRTGTDHVKHWMAGRTSEFTKTVTRSCAFPTGASGGRQPPAVTLATAARKILLERISAPFPCSRLAIGATDFVEMSSRGITAFFAGRPTATATTAPEAGCKELSHHEPLEMEELTVDDDAQLTEEEIDSESMEDAGCTHPAAADPLAQHQQQQEQRQQQQQQLQLQQLQLQQQQELQLQQEQQQQQQQQQQPQQQQQHQQQQQQPAAASEVAASGTSSAAAPAPPKAQESMPAGGVAEFHRCSRLHFLGTWRERFDRWRDEGGQGVGLVDPEVLADLQQEMQALRSQDAPSLWAHLDMDCFFASVATRDDSTVETDVPAAVVTGMIGSSEICSANYAARRLGVNTDLWCVERALAVLPSLRLLPITGQLLRSVEATWQKVYQLLVVACDSQPERVLMRSCDESALLVEGVSDPTAWAQALRKAVRRQTKGCTCSVGLGPSQVVAKLATKACKPDGARRIRDAEVQEFLMDMPLSAMPQVGRSMASKLQERGLEICRDLVALEKFQLRQWFGVKGETLWLNSRGLDSEAALQHQTQRKTMSAEMNWGIRPQDRPAALKVLSEVAQQLAERLAGGSFRASQLTLKLKIAVPGWVESKLMKKGGHGECDDISRSSALPSPTSDSPSLFRCAQKLFDSISPDPVRIRGVGLAARLSTGDTAASPSTGSSKQQPGGGGLGRWLRKAPSAPLSQEPMPMPSALEVVAVELSDSDAEERGGASEVACPVCGQLQPAATAEAHVNSHFDGGHSVTLPPAKRPRSSGANGHQALDPQQQRQDARLSTQIRAAASVNLSFEWAPYCTIFSTHLAHSSLGSLCCFSCFC</sequence>
<feature type="compositionally biased region" description="Polar residues" evidence="3">
    <location>
        <begin position="994"/>
        <end position="1004"/>
    </location>
</feature>
<dbReference type="PROSITE" id="PS50173">
    <property type="entry name" value="UMUC"/>
    <property type="match status" value="2"/>
</dbReference>
<feature type="domain" description="UmuC" evidence="4">
    <location>
        <begin position="521"/>
        <end position="708"/>
    </location>
</feature>
<feature type="region of interest" description="Disordered" evidence="3">
    <location>
        <begin position="830"/>
        <end position="849"/>
    </location>
</feature>
<dbReference type="InterPro" id="IPR043128">
    <property type="entry name" value="Rev_trsase/Diguanyl_cyclase"/>
</dbReference>
<evidence type="ECO:0000313" key="6">
    <source>
        <dbReference type="Proteomes" id="UP000654075"/>
    </source>
</evidence>
<feature type="compositionally biased region" description="Polar residues" evidence="3">
    <location>
        <begin position="881"/>
        <end position="896"/>
    </location>
</feature>
<gene>
    <name evidence="5" type="ORF">PGLA1383_LOCUS31765</name>
</gene>
<dbReference type="GO" id="GO:0003887">
    <property type="term" value="F:DNA-directed DNA polymerase activity"/>
    <property type="evidence" value="ECO:0007669"/>
    <property type="project" value="InterPro"/>
</dbReference>
<accession>A0A813FUF4</accession>
<dbReference type="GO" id="GO:0042276">
    <property type="term" value="P:error-prone translesion synthesis"/>
    <property type="evidence" value="ECO:0007669"/>
    <property type="project" value="TreeGrafter"/>
</dbReference>